<evidence type="ECO:0000313" key="1">
    <source>
        <dbReference type="EMBL" id="OGK00736.1"/>
    </source>
</evidence>
<comment type="caution">
    <text evidence="1">The sequence shown here is derived from an EMBL/GenBank/DDBJ whole genome shotgun (WGS) entry which is preliminary data.</text>
</comment>
<proteinExistence type="predicted"/>
<name>A0A1F7F2K7_UNCRA</name>
<reference evidence="1 2" key="1">
    <citation type="journal article" date="2016" name="Nat. Commun.">
        <title>Thousands of microbial genomes shed light on interconnected biogeochemical processes in an aquifer system.</title>
        <authorList>
            <person name="Anantharaman K."/>
            <person name="Brown C.T."/>
            <person name="Hug L.A."/>
            <person name="Sharon I."/>
            <person name="Castelle C.J."/>
            <person name="Probst A.J."/>
            <person name="Thomas B.C."/>
            <person name="Singh A."/>
            <person name="Wilkins M.J."/>
            <person name="Karaoz U."/>
            <person name="Brodie E.L."/>
            <person name="Williams K.H."/>
            <person name="Hubbard S.S."/>
            <person name="Banfield J.F."/>
        </authorList>
    </citation>
    <scope>NUCLEOTIDE SEQUENCE [LARGE SCALE GENOMIC DNA]</scope>
</reference>
<dbReference type="GO" id="GO:1901135">
    <property type="term" value="P:carbohydrate derivative metabolic process"/>
    <property type="evidence" value="ECO:0007669"/>
    <property type="project" value="InterPro"/>
</dbReference>
<dbReference type="EMBL" id="MFYX01000141">
    <property type="protein sequence ID" value="OGK00736.1"/>
    <property type="molecule type" value="Genomic_DNA"/>
</dbReference>
<sequence length="145" mass="16400">MCRYDSFTGLRHGPQVVIKKNTFVMAFVSMDPYTYRYELDLLKELRSQNKAGCIFVVRPQMTADLKALADDYIETLPGGEKLDDQYRVPCDIIAPQLLGMFKSMALGLKPDNPSQDGVINRVVQGVKIYDINQFKRTGEFKVIAG</sequence>
<dbReference type="SUPFAM" id="SSF53697">
    <property type="entry name" value="SIS domain"/>
    <property type="match status" value="1"/>
</dbReference>
<organism evidence="1 2">
    <name type="scientific">Candidatus Raymondbacteria bacterium RIFOXYD12_FULL_49_13</name>
    <dbReference type="NCBI Taxonomy" id="1817890"/>
    <lineage>
        <taxon>Bacteria</taxon>
        <taxon>Raymondiibacteriota</taxon>
    </lineage>
</organism>
<accession>A0A1F7F2K7</accession>
<evidence type="ECO:0000313" key="2">
    <source>
        <dbReference type="Proteomes" id="UP000179243"/>
    </source>
</evidence>
<dbReference type="Gene3D" id="3.40.50.10490">
    <property type="entry name" value="Glucose-6-phosphate isomerase like protein, domain 1"/>
    <property type="match status" value="1"/>
</dbReference>
<gene>
    <name evidence="1" type="ORF">A2519_19905</name>
</gene>
<dbReference type="GO" id="GO:0097367">
    <property type="term" value="F:carbohydrate derivative binding"/>
    <property type="evidence" value="ECO:0007669"/>
    <property type="project" value="InterPro"/>
</dbReference>
<protein>
    <recommendedName>
        <fullName evidence="3">SIS domain-containing protein</fullName>
    </recommendedName>
</protein>
<evidence type="ECO:0008006" key="3">
    <source>
        <dbReference type="Google" id="ProtNLM"/>
    </source>
</evidence>
<dbReference type="Proteomes" id="UP000179243">
    <property type="component" value="Unassembled WGS sequence"/>
</dbReference>
<dbReference type="InterPro" id="IPR046348">
    <property type="entry name" value="SIS_dom_sf"/>
</dbReference>
<dbReference type="AlphaFoldDB" id="A0A1F7F2K7"/>